<dbReference type="EMBL" id="FOOQ01000005">
    <property type="protein sequence ID" value="SFG87030.1"/>
    <property type="molecule type" value="Genomic_DNA"/>
</dbReference>
<dbReference type="GO" id="GO:0005886">
    <property type="term" value="C:plasma membrane"/>
    <property type="evidence" value="ECO:0007669"/>
    <property type="project" value="TreeGrafter"/>
</dbReference>
<dbReference type="InterPro" id="IPR051679">
    <property type="entry name" value="DASS-Related_Transporters"/>
</dbReference>
<keyword evidence="10" id="KW-1185">Reference proteome</keyword>
<name>A0A1I2VD00_9EURY</name>
<dbReference type="InterPro" id="IPR006037">
    <property type="entry name" value="RCK_C"/>
</dbReference>
<feature type="transmembrane region" description="Helical" evidence="7">
    <location>
        <begin position="553"/>
        <end position="573"/>
    </location>
</feature>
<dbReference type="InterPro" id="IPR004680">
    <property type="entry name" value="Cit_transptr-like_dom"/>
</dbReference>
<dbReference type="OrthoDB" id="21388at2157"/>
<keyword evidence="6 7" id="KW-0472">Membrane</keyword>
<keyword evidence="5 7" id="KW-1133">Transmembrane helix</keyword>
<feature type="transmembrane region" description="Helical" evidence="7">
    <location>
        <begin position="500"/>
        <end position="521"/>
    </location>
</feature>
<organism evidence="9 10">
    <name type="scientific">Halopelagius inordinatus</name>
    <dbReference type="NCBI Taxonomy" id="553467"/>
    <lineage>
        <taxon>Archaea</taxon>
        <taxon>Methanobacteriati</taxon>
        <taxon>Methanobacteriota</taxon>
        <taxon>Stenosarchaea group</taxon>
        <taxon>Halobacteria</taxon>
        <taxon>Halobacteriales</taxon>
        <taxon>Haloferacaceae</taxon>
    </lineage>
</organism>
<dbReference type="PANTHER" id="PTHR43652">
    <property type="entry name" value="BASIC AMINO ACID ANTIPORTER YFCC-RELATED"/>
    <property type="match status" value="1"/>
</dbReference>
<dbReference type="STRING" id="553467.SAMN04488063_3164"/>
<evidence type="ECO:0000256" key="1">
    <source>
        <dbReference type="ARBA" id="ARBA00004141"/>
    </source>
</evidence>
<sequence length="615" mass="65295">MALPAVTTEIVVVFGLILTAVVLFATEAVSPDVTAISVLVAVVVLEPWTGVGTEAAFAGFANTATITVAAMYMLSEGIYRTGIVRRLGVAVSHFAGGSESRLLGTTLVLTGGMAGIVNNTPIVAVFIPMVTDLADEYRISPSKLLIPLSYTAMMAGTLTLVGTSTNLLASTFSARLLDHPFSMFEFTHLGLIGLVVGIVYLVTIGQRLIPERVDPSIDLIGAFDLHRHVTRLYVRGDSPLVGRTLDRAVDDLPLESDMDVIEVLRGEDRHAAPGPEFTVDARDILTVRANRDTVREVASKLNLWLLPWVRIADLGMSVPAGIGTLVEARVTSGSDLVGQRIGDVRFSQRYAATVLAIRRDETILRENIEDVVLDVDDQLLVRTSGDNIDVLRDMENILVTAVAGEGVIQGDSSPGMQYREDRVGTTLAIVAGVVGAAALGIVSIAISALAGVVAMIVTGVLEPPEAYDAVSWDVIFLLAGMIPLGFALENSGGSQFIAELVVSFADSLPLLAVVGLFYLVTAVVTNLISNNATVVLMIPVAVDVAIRLGANAFAFVLAVTFAASTSFLTPIGYQTNLMVYGPGGYKYTDFFRVGAPLQLLLAVVTTVGIWFFWGI</sequence>
<evidence type="ECO:0000256" key="4">
    <source>
        <dbReference type="ARBA" id="ARBA00022737"/>
    </source>
</evidence>
<keyword evidence="2" id="KW-0813">Transport</keyword>
<evidence type="ECO:0000313" key="9">
    <source>
        <dbReference type="EMBL" id="SFG87030.1"/>
    </source>
</evidence>
<feature type="transmembrane region" description="Helical" evidence="7">
    <location>
        <begin position="527"/>
        <end position="546"/>
    </location>
</feature>
<comment type="subcellular location">
    <subcellularLocation>
        <location evidence="1">Membrane</location>
        <topology evidence="1">Multi-pass membrane protein</topology>
    </subcellularLocation>
</comment>
<dbReference type="PROSITE" id="PS01271">
    <property type="entry name" value="NA_SULFATE"/>
    <property type="match status" value="1"/>
</dbReference>
<feature type="transmembrane region" description="Helical" evidence="7">
    <location>
        <begin position="6"/>
        <end position="26"/>
    </location>
</feature>
<feature type="transmembrane region" description="Helical" evidence="7">
    <location>
        <begin position="55"/>
        <end position="75"/>
    </location>
</feature>
<keyword evidence="4" id="KW-0677">Repeat</keyword>
<dbReference type="SUPFAM" id="SSF116726">
    <property type="entry name" value="TrkA C-terminal domain-like"/>
    <property type="match status" value="2"/>
</dbReference>
<feature type="transmembrane region" description="Helical" evidence="7">
    <location>
        <begin position="181"/>
        <end position="202"/>
    </location>
</feature>
<dbReference type="Pfam" id="PF03600">
    <property type="entry name" value="CitMHS"/>
    <property type="match status" value="1"/>
</dbReference>
<dbReference type="Pfam" id="PF02080">
    <property type="entry name" value="TrkA_C"/>
    <property type="match status" value="2"/>
</dbReference>
<reference evidence="10" key="1">
    <citation type="submission" date="2016-10" db="EMBL/GenBank/DDBJ databases">
        <authorList>
            <person name="Varghese N."/>
            <person name="Submissions S."/>
        </authorList>
    </citation>
    <scope>NUCLEOTIDE SEQUENCE [LARGE SCALE GENOMIC DNA]</scope>
    <source>
        <strain evidence="10">CGMCC 1.7739</strain>
    </source>
</reference>
<feature type="transmembrane region" description="Helical" evidence="7">
    <location>
        <begin position="593"/>
        <end position="613"/>
    </location>
</feature>
<evidence type="ECO:0000256" key="7">
    <source>
        <dbReference type="SAM" id="Phobius"/>
    </source>
</evidence>
<dbReference type="AlphaFoldDB" id="A0A1I2VD00"/>
<evidence type="ECO:0000256" key="5">
    <source>
        <dbReference type="ARBA" id="ARBA00022989"/>
    </source>
</evidence>
<feature type="transmembrane region" description="Helical" evidence="7">
    <location>
        <begin position="469"/>
        <end position="488"/>
    </location>
</feature>
<dbReference type="RefSeq" id="WP_092893535.1">
    <property type="nucleotide sequence ID" value="NZ_FOOQ01000005.1"/>
</dbReference>
<evidence type="ECO:0000256" key="3">
    <source>
        <dbReference type="ARBA" id="ARBA00022692"/>
    </source>
</evidence>
<proteinExistence type="predicted"/>
<dbReference type="GO" id="GO:0008324">
    <property type="term" value="F:monoatomic cation transmembrane transporter activity"/>
    <property type="evidence" value="ECO:0007669"/>
    <property type="project" value="InterPro"/>
</dbReference>
<dbReference type="Gene3D" id="3.30.70.1450">
    <property type="entry name" value="Regulator of K+ conductance, C-terminal domain"/>
    <property type="match status" value="2"/>
</dbReference>
<feature type="transmembrane region" description="Helical" evidence="7">
    <location>
        <begin position="148"/>
        <end position="169"/>
    </location>
</feature>
<feature type="transmembrane region" description="Helical" evidence="7">
    <location>
        <begin position="426"/>
        <end position="457"/>
    </location>
</feature>
<evidence type="ECO:0000256" key="2">
    <source>
        <dbReference type="ARBA" id="ARBA00022448"/>
    </source>
</evidence>
<evidence type="ECO:0000313" key="10">
    <source>
        <dbReference type="Proteomes" id="UP000198876"/>
    </source>
</evidence>
<accession>A0A1I2VD00</accession>
<dbReference type="PANTHER" id="PTHR43652:SF2">
    <property type="entry name" value="BASIC AMINO ACID ANTIPORTER YFCC-RELATED"/>
    <property type="match status" value="1"/>
</dbReference>
<keyword evidence="3 7" id="KW-0812">Transmembrane</keyword>
<evidence type="ECO:0000256" key="6">
    <source>
        <dbReference type="ARBA" id="ARBA00023136"/>
    </source>
</evidence>
<dbReference type="InterPro" id="IPR036721">
    <property type="entry name" value="RCK_C_sf"/>
</dbReference>
<dbReference type="Proteomes" id="UP000198876">
    <property type="component" value="Unassembled WGS sequence"/>
</dbReference>
<dbReference type="GO" id="GO:0006813">
    <property type="term" value="P:potassium ion transport"/>
    <property type="evidence" value="ECO:0007669"/>
    <property type="project" value="InterPro"/>
</dbReference>
<evidence type="ECO:0000259" key="8">
    <source>
        <dbReference type="PROSITE" id="PS51202"/>
    </source>
</evidence>
<dbReference type="PROSITE" id="PS51202">
    <property type="entry name" value="RCK_C"/>
    <property type="match status" value="2"/>
</dbReference>
<feature type="transmembrane region" description="Helical" evidence="7">
    <location>
        <begin position="33"/>
        <end position="49"/>
    </location>
</feature>
<protein>
    <submittedName>
        <fullName evidence="9">TrkA-C domain-containing protein</fullName>
    </submittedName>
</protein>
<dbReference type="InterPro" id="IPR031312">
    <property type="entry name" value="Na/sul_symport_CS"/>
</dbReference>
<feature type="domain" description="RCK C-terminal" evidence="8">
    <location>
        <begin position="313"/>
        <end position="397"/>
    </location>
</feature>
<feature type="domain" description="RCK C-terminal" evidence="8">
    <location>
        <begin position="214"/>
        <end position="303"/>
    </location>
</feature>
<gene>
    <name evidence="9" type="ORF">SAMN04488063_3164</name>
</gene>